<dbReference type="NCBIfam" id="TIGR04057">
    <property type="entry name" value="SusC_RagA_signa"/>
    <property type="match status" value="1"/>
</dbReference>
<gene>
    <name evidence="10" type="ORF">Q4Q35_01030</name>
</gene>
<accession>A0ABT8W5N5</accession>
<dbReference type="Proteomes" id="UP001176883">
    <property type="component" value="Unassembled WGS sequence"/>
</dbReference>
<dbReference type="InterPro" id="IPR012910">
    <property type="entry name" value="Plug_dom"/>
</dbReference>
<keyword evidence="11" id="KW-1185">Reference proteome</keyword>
<dbReference type="Gene3D" id="2.60.40.1120">
    <property type="entry name" value="Carboxypeptidase-like, regulatory domain"/>
    <property type="match status" value="1"/>
</dbReference>
<evidence type="ECO:0000256" key="2">
    <source>
        <dbReference type="ARBA" id="ARBA00022448"/>
    </source>
</evidence>
<name>A0ABT8W5N5_9FLAO</name>
<dbReference type="Gene3D" id="2.170.130.10">
    <property type="entry name" value="TonB-dependent receptor, plug domain"/>
    <property type="match status" value="1"/>
</dbReference>
<dbReference type="Gene3D" id="2.40.170.20">
    <property type="entry name" value="TonB-dependent receptor, beta-barrel domain"/>
    <property type="match status" value="1"/>
</dbReference>
<keyword evidence="3 7" id="KW-1134">Transmembrane beta strand</keyword>
<evidence type="ECO:0000256" key="7">
    <source>
        <dbReference type="PROSITE-ProRule" id="PRU01360"/>
    </source>
</evidence>
<reference evidence="10" key="1">
    <citation type="submission" date="2023-07" db="EMBL/GenBank/DDBJ databases">
        <title>Two novel species in the genus Flavivirga.</title>
        <authorList>
            <person name="Kwon K."/>
        </authorList>
    </citation>
    <scope>NUCLEOTIDE SEQUENCE</scope>
    <source>
        <strain evidence="10">KCTC 52353</strain>
    </source>
</reference>
<protein>
    <submittedName>
        <fullName evidence="10">SusC/RagA family TonB-linked outer membrane protein</fullName>
    </submittedName>
</protein>
<evidence type="ECO:0000256" key="1">
    <source>
        <dbReference type="ARBA" id="ARBA00004571"/>
    </source>
</evidence>
<keyword evidence="6 7" id="KW-0998">Cell outer membrane</keyword>
<comment type="subcellular location">
    <subcellularLocation>
        <location evidence="1 7">Cell outer membrane</location>
        <topology evidence="1 7">Multi-pass membrane protein</topology>
    </subcellularLocation>
</comment>
<feature type="compositionally biased region" description="Polar residues" evidence="8">
    <location>
        <begin position="517"/>
        <end position="526"/>
    </location>
</feature>
<keyword evidence="5 7" id="KW-0472">Membrane</keyword>
<dbReference type="InterPro" id="IPR023996">
    <property type="entry name" value="TonB-dep_OMP_SusC/RagA"/>
</dbReference>
<dbReference type="NCBIfam" id="TIGR04056">
    <property type="entry name" value="OMP_RagA_SusC"/>
    <property type="match status" value="1"/>
</dbReference>
<dbReference type="InterPro" id="IPR036942">
    <property type="entry name" value="Beta-barrel_TonB_sf"/>
</dbReference>
<sequence>MMRIVICLFYTTLFSLTFEHAVSQNSKTIFIKESHEIEQRSVSGIVKDQSGVPISGATILIKGTNNGEVTNLDGRYTILIPDTSHILVFMSLGFETQEITVGNHLPAGQAGTTIDVTLKEAINQLEEVTIEAGYYKTSQRLATGSISKVEAKTIEKQPANNAMVAIQGHIPGVNITQNTGVSGGSYRIRIRGQNFIDSGGPLGEINDPLYVLDGVPYNSGSLELNSLASQIIPDGNVNPLNVLNPADIKSIEVLKDADATAIYGSRGANGVVLITTKKGRKGKIQVKLNVSSSISEVTGFVDLLNTQQYLGMRIEALKNEGFMPETLPVEYHSAFPDLYVWNQDRYTDWQEELIGGAAFRQNAQLSFSGGSARTQFLLSGGYSTETTVFPGDSKYNKVSVYANINHQSKDNRFKLSFSGSYGSDTNNLPTQDLTKQAGILPPNAPRLYNDAGNLNWENSTWENPLSILEQEYHARTHSLIANTVLSYRLIPSLEFKTSLGYTDYHLNSYATYPHTSFDPNSTSGQDSSSSRISTNNGSRLSWVAEPQINWQQHWGDASLKLLVGATFQQEKDWQLSESASNFPSNAQLLDLTAAENRMPGLDTESEYKYQAFFGRINFNWKDKYVLNITGRRDGSSRFGPGKQFGYFGAIGAAWLFSEETLFEDNTVLSFGKLRASYGITGSDKPPNYAFLDTYEVFGNYNGSGLKPTRLFNPNRAWEANKKLEAALELGFFKNRIFLSGAWYRNRSSNQLLPIPLPNTTGFSSINANLDAIIENTGIEIDLRTINIQSGSFTWRTAFNISANRNKLVAFPQLENSTYANQLLIGEPLGITKLYHVLQVNPETGIWEFEDYNKDGVINTDDRQWLEDFTPKYFGGLGNTITYKNLQLNVFFQFAKQKGRSYFQSGFFNLGEIVQNTPVSVLDRWQQVGDENPIQRYFLSTNHEAAMASVKYQNSNASVTDASFIRLRNISLNYTIPKIVTKNTDINIYFQGQNLFIITGYDGLDPEVQNSSILPPLRQFTLGLNVSF</sequence>
<dbReference type="InterPro" id="IPR023997">
    <property type="entry name" value="TonB-dep_OMP_SusC/RagA_CS"/>
</dbReference>
<dbReference type="InterPro" id="IPR037066">
    <property type="entry name" value="Plug_dom_sf"/>
</dbReference>
<organism evidence="10 11">
    <name type="scientific">Flavivirga aquimarina</name>
    <dbReference type="NCBI Taxonomy" id="2027862"/>
    <lineage>
        <taxon>Bacteria</taxon>
        <taxon>Pseudomonadati</taxon>
        <taxon>Bacteroidota</taxon>
        <taxon>Flavobacteriia</taxon>
        <taxon>Flavobacteriales</taxon>
        <taxon>Flavobacteriaceae</taxon>
        <taxon>Flavivirga</taxon>
    </lineage>
</organism>
<evidence type="ECO:0000256" key="3">
    <source>
        <dbReference type="ARBA" id="ARBA00022452"/>
    </source>
</evidence>
<evidence type="ECO:0000313" key="11">
    <source>
        <dbReference type="Proteomes" id="UP001176883"/>
    </source>
</evidence>
<dbReference type="Pfam" id="PF13715">
    <property type="entry name" value="CarbopepD_reg_2"/>
    <property type="match status" value="1"/>
</dbReference>
<dbReference type="PROSITE" id="PS52016">
    <property type="entry name" value="TONB_DEPENDENT_REC_3"/>
    <property type="match status" value="1"/>
</dbReference>
<proteinExistence type="inferred from homology"/>
<evidence type="ECO:0000256" key="6">
    <source>
        <dbReference type="ARBA" id="ARBA00023237"/>
    </source>
</evidence>
<dbReference type="InterPro" id="IPR039426">
    <property type="entry name" value="TonB-dep_rcpt-like"/>
</dbReference>
<evidence type="ECO:0000259" key="9">
    <source>
        <dbReference type="Pfam" id="PF07715"/>
    </source>
</evidence>
<evidence type="ECO:0000256" key="5">
    <source>
        <dbReference type="ARBA" id="ARBA00023136"/>
    </source>
</evidence>
<dbReference type="SUPFAM" id="SSF56935">
    <property type="entry name" value="Porins"/>
    <property type="match status" value="1"/>
</dbReference>
<dbReference type="RefSeq" id="WP_303276060.1">
    <property type="nucleotide sequence ID" value="NZ_JAUOEK010000024.1"/>
</dbReference>
<evidence type="ECO:0000256" key="4">
    <source>
        <dbReference type="ARBA" id="ARBA00022692"/>
    </source>
</evidence>
<dbReference type="EMBL" id="JAUOEK010000024">
    <property type="protein sequence ID" value="MDO5968379.1"/>
    <property type="molecule type" value="Genomic_DNA"/>
</dbReference>
<feature type="compositionally biased region" description="Low complexity" evidence="8">
    <location>
        <begin position="527"/>
        <end position="536"/>
    </location>
</feature>
<dbReference type="Pfam" id="PF07715">
    <property type="entry name" value="Plug"/>
    <property type="match status" value="1"/>
</dbReference>
<feature type="region of interest" description="Disordered" evidence="8">
    <location>
        <begin position="517"/>
        <end position="536"/>
    </location>
</feature>
<comment type="similarity">
    <text evidence="7">Belongs to the TonB-dependent receptor family.</text>
</comment>
<evidence type="ECO:0000313" key="10">
    <source>
        <dbReference type="EMBL" id="MDO5968379.1"/>
    </source>
</evidence>
<feature type="domain" description="TonB-dependent receptor plug" evidence="9">
    <location>
        <begin position="140"/>
        <end position="271"/>
    </location>
</feature>
<keyword evidence="4 7" id="KW-0812">Transmembrane</keyword>
<dbReference type="SUPFAM" id="SSF49464">
    <property type="entry name" value="Carboxypeptidase regulatory domain-like"/>
    <property type="match status" value="1"/>
</dbReference>
<keyword evidence="2 7" id="KW-0813">Transport</keyword>
<evidence type="ECO:0000256" key="8">
    <source>
        <dbReference type="SAM" id="MobiDB-lite"/>
    </source>
</evidence>
<dbReference type="InterPro" id="IPR008969">
    <property type="entry name" value="CarboxyPept-like_regulatory"/>
</dbReference>
<comment type="caution">
    <text evidence="10">The sequence shown here is derived from an EMBL/GenBank/DDBJ whole genome shotgun (WGS) entry which is preliminary data.</text>
</comment>